<feature type="domain" description="SNRNP25 ubiquitin-like" evidence="12">
    <location>
        <begin position="56"/>
        <end position="142"/>
    </location>
</feature>
<keyword evidence="2" id="KW-0813">Transport</keyword>
<keyword evidence="6" id="KW-1133">Transmembrane helix</keyword>
<dbReference type="STRING" id="3988.B9RP32"/>
<protein>
    <recommendedName>
        <fullName evidence="12">SNRNP25 ubiquitin-like domain-containing protein</fullName>
    </recommendedName>
</protein>
<dbReference type="InParanoid" id="B9RP32"/>
<dbReference type="Gene3D" id="3.10.20.90">
    <property type="entry name" value="Phosphatidylinositol 3-kinase Catalytic Subunit, Chain A, domain 1"/>
    <property type="match status" value="1"/>
</dbReference>
<dbReference type="Pfam" id="PF00430">
    <property type="entry name" value="ATP-synt_B"/>
    <property type="match status" value="1"/>
</dbReference>
<dbReference type="InterPro" id="IPR039690">
    <property type="entry name" value="SNRNP25"/>
</dbReference>
<dbReference type="GO" id="GO:0045259">
    <property type="term" value="C:proton-transporting ATP synthase complex"/>
    <property type="evidence" value="ECO:0007669"/>
    <property type="project" value="UniProtKB-KW"/>
</dbReference>
<comment type="function">
    <text evidence="9">F(1)F(0) ATP synthase produces ATP from ADP in the presence of a proton or sodium gradient. F-type ATPases consist of two structural domains, F(1) containing the extramembraneous catalytic core and F(0) containing the membrane proton channel, linked together by a central stalk and a peripheral stalk. During catalysis, ATP synthesis in the catalytic domain of F(1) is coupled via a rotary mechanism of the central stalk subunits to proton translocation.</text>
</comment>
<evidence type="ECO:0000256" key="6">
    <source>
        <dbReference type="ARBA" id="ARBA00022989"/>
    </source>
</evidence>
<dbReference type="InterPro" id="IPR040610">
    <property type="entry name" value="SNRNP25_ubiquitin"/>
</dbReference>
<dbReference type="GO" id="GO:0015078">
    <property type="term" value="F:proton transmembrane transporter activity"/>
    <property type="evidence" value="ECO:0007669"/>
    <property type="project" value="InterPro"/>
</dbReference>
<comment type="subcellular location">
    <subcellularLocation>
        <location evidence="1">Membrane</location>
        <topology evidence="1">Single-pass membrane protein</topology>
    </subcellularLocation>
</comment>
<evidence type="ECO:0000256" key="11">
    <source>
        <dbReference type="SAM" id="MobiDB-lite"/>
    </source>
</evidence>
<accession>B9RP32</accession>
<keyword evidence="8" id="KW-0472">Membrane</keyword>
<keyword evidence="10" id="KW-0175">Coiled coil</keyword>
<sequence length="571" mass="64164">MSLVDMRIDMDDYLPKVSVGHHRRSSSLPLSPFTIVDGGYSRRSSVSYSMLPEEPLKLSILKLDGSCFDVEVMKSATVAELRQAIEAVFSHMPRKGPGKISWPHVWSHFCLMFEGQKLVRETDYIGYYGIRDGDQLQFIRHISTSYSIRKKRSMKRISASEQHRNSLSSPYIYEEKEHDGTEDDSYDVENGVYNDNNDIDNIFKHKESRWAGFIQRLFPYSRLPTSERSSKGTSSPSRSACGVLGNFRKMIQFCDRLNLTQQRETTTQYPFQAKISHTCARANNVPLPLPQLPLDFVHRRFVWQRNEISPSSHFHTKKLLSSQNLHLFNIVISIPKPSSKFQSFSSIPPPPAMAAAVIMASSKPLISLSSGLPTKPKLQISQLAHLTKLPKINKTQLASLSSSTLKSISLLAATSFTFAPPSLAAEIEKAALFDFNLTLPIMMAQFLILMVALDKIYFSPLGKFMDERDAAIKEKLSSVKDTSSEVKQLEEQAAAVMRAARAEIAAALSKMKKETQTELEERLAAEKKKIEAELQEALGNLEKQKEETIKSLDSQIAALSDEIVKKVLPAQ</sequence>
<dbReference type="InterPro" id="IPR002146">
    <property type="entry name" value="ATP_synth_b/b'su_bac/chlpt"/>
</dbReference>
<evidence type="ECO:0000313" key="14">
    <source>
        <dbReference type="Proteomes" id="UP000008311"/>
    </source>
</evidence>
<evidence type="ECO:0000256" key="3">
    <source>
        <dbReference type="ARBA" id="ARBA00022547"/>
    </source>
</evidence>
<keyword evidence="3" id="KW-0138">CF(0)</keyword>
<proteinExistence type="inferred from homology"/>
<evidence type="ECO:0000259" key="12">
    <source>
        <dbReference type="Pfam" id="PF18036"/>
    </source>
</evidence>
<evidence type="ECO:0000256" key="10">
    <source>
        <dbReference type="SAM" id="Coils"/>
    </source>
</evidence>
<evidence type="ECO:0000256" key="2">
    <source>
        <dbReference type="ARBA" id="ARBA00022448"/>
    </source>
</evidence>
<name>B9RP32_RICCO</name>
<dbReference type="GO" id="GO:0015986">
    <property type="term" value="P:proton motive force-driven ATP synthesis"/>
    <property type="evidence" value="ECO:0007669"/>
    <property type="project" value="InterPro"/>
</dbReference>
<dbReference type="InterPro" id="IPR034679">
    <property type="entry name" value="ATP_synth_b"/>
</dbReference>
<dbReference type="SUPFAM" id="SSF54236">
    <property type="entry name" value="Ubiquitin-like"/>
    <property type="match status" value="1"/>
</dbReference>
<dbReference type="HAMAP" id="MF_01398">
    <property type="entry name" value="ATP_synth_b_bprime"/>
    <property type="match status" value="1"/>
</dbReference>
<feature type="coiled-coil region" evidence="10">
    <location>
        <begin position="472"/>
        <end position="562"/>
    </location>
</feature>
<dbReference type="HAMAP" id="MF_01399">
    <property type="entry name" value="ATP_synth_bprime"/>
    <property type="match status" value="1"/>
</dbReference>
<reference evidence="14" key="1">
    <citation type="journal article" date="2010" name="Nat. Biotechnol.">
        <title>Draft genome sequence of the oilseed species Ricinus communis.</title>
        <authorList>
            <person name="Chan A.P."/>
            <person name="Crabtree J."/>
            <person name="Zhao Q."/>
            <person name="Lorenzi H."/>
            <person name="Orvis J."/>
            <person name="Puiu D."/>
            <person name="Melake-Berhan A."/>
            <person name="Jones K.M."/>
            <person name="Redman J."/>
            <person name="Chen G."/>
            <person name="Cahoon E.B."/>
            <person name="Gedil M."/>
            <person name="Stanke M."/>
            <person name="Haas B.J."/>
            <person name="Wortman J.R."/>
            <person name="Fraser-Liggett C.M."/>
            <person name="Ravel J."/>
            <person name="Rabinowicz P.D."/>
        </authorList>
    </citation>
    <scope>NUCLEOTIDE SEQUENCE [LARGE SCALE GENOMIC DNA]</scope>
    <source>
        <strain evidence="14">cv. Hale</strain>
    </source>
</reference>
<organism evidence="13 14">
    <name type="scientific">Ricinus communis</name>
    <name type="common">Castor bean</name>
    <dbReference type="NCBI Taxonomy" id="3988"/>
    <lineage>
        <taxon>Eukaryota</taxon>
        <taxon>Viridiplantae</taxon>
        <taxon>Streptophyta</taxon>
        <taxon>Embryophyta</taxon>
        <taxon>Tracheophyta</taxon>
        <taxon>Spermatophyta</taxon>
        <taxon>Magnoliopsida</taxon>
        <taxon>eudicotyledons</taxon>
        <taxon>Gunneridae</taxon>
        <taxon>Pentapetalae</taxon>
        <taxon>rosids</taxon>
        <taxon>fabids</taxon>
        <taxon>Malpighiales</taxon>
        <taxon>Euphorbiaceae</taxon>
        <taxon>Acalyphoideae</taxon>
        <taxon>Acalypheae</taxon>
        <taxon>Ricinus</taxon>
    </lineage>
</organism>
<dbReference type="InterPro" id="IPR029071">
    <property type="entry name" value="Ubiquitin-like_domsf"/>
</dbReference>
<dbReference type="eggNOG" id="ENOG502RH8G">
    <property type="taxonomic scope" value="Eukaryota"/>
</dbReference>
<feature type="region of interest" description="Disordered" evidence="11">
    <location>
        <begin position="157"/>
        <end position="183"/>
    </location>
</feature>
<dbReference type="PANTHER" id="PTHR14942">
    <property type="entry name" value="U11/U12 SMALL NUCLEAR RIBONUCLEOPROTEIN 25 KDA PROTEIN"/>
    <property type="match status" value="1"/>
</dbReference>
<dbReference type="Proteomes" id="UP000008311">
    <property type="component" value="Unassembled WGS sequence"/>
</dbReference>
<evidence type="ECO:0000313" key="13">
    <source>
        <dbReference type="EMBL" id="EEF46950.1"/>
    </source>
</evidence>
<evidence type="ECO:0000256" key="9">
    <source>
        <dbReference type="ARBA" id="ARBA00025198"/>
    </source>
</evidence>
<keyword evidence="14" id="KW-1185">Reference proteome</keyword>
<dbReference type="CDD" id="cd06503">
    <property type="entry name" value="ATP-synt_Fo_b"/>
    <property type="match status" value="1"/>
</dbReference>
<keyword evidence="7" id="KW-0406">Ion transport</keyword>
<evidence type="ECO:0000256" key="8">
    <source>
        <dbReference type="ARBA" id="ARBA00023136"/>
    </source>
</evidence>
<dbReference type="AlphaFoldDB" id="B9RP32"/>
<dbReference type="EMBL" id="EQ973791">
    <property type="protein sequence ID" value="EEF46950.1"/>
    <property type="molecule type" value="Genomic_DNA"/>
</dbReference>
<evidence type="ECO:0000256" key="5">
    <source>
        <dbReference type="ARBA" id="ARBA00022781"/>
    </source>
</evidence>
<dbReference type="CDD" id="cd17058">
    <property type="entry name" value="Ubl_SNRNP25"/>
    <property type="match status" value="1"/>
</dbReference>
<gene>
    <name evidence="13" type="ORF">RCOM_0923760</name>
</gene>
<dbReference type="GO" id="GO:0000398">
    <property type="term" value="P:mRNA splicing, via spliceosome"/>
    <property type="evidence" value="ECO:0007669"/>
    <property type="project" value="InterPro"/>
</dbReference>
<keyword evidence="4" id="KW-0812">Transmembrane</keyword>
<keyword evidence="5" id="KW-0375">Hydrogen ion transport</keyword>
<evidence type="ECO:0000256" key="4">
    <source>
        <dbReference type="ARBA" id="ARBA00022692"/>
    </source>
</evidence>
<dbReference type="PANTHER" id="PTHR14942:SF2">
    <property type="entry name" value="UBIQUITIN-LIKE SUPERFAMILY PROTEIN"/>
    <property type="match status" value="1"/>
</dbReference>
<evidence type="ECO:0000256" key="1">
    <source>
        <dbReference type="ARBA" id="ARBA00004167"/>
    </source>
</evidence>
<dbReference type="Pfam" id="PF18036">
    <property type="entry name" value="Ubiquitin_4"/>
    <property type="match status" value="1"/>
</dbReference>
<evidence type="ECO:0000256" key="7">
    <source>
        <dbReference type="ARBA" id="ARBA00023065"/>
    </source>
</evidence>